<evidence type="ECO:0000313" key="4">
    <source>
        <dbReference type="WBParaSite" id="L893_g22339.t1"/>
    </source>
</evidence>
<dbReference type="InterPro" id="IPR009060">
    <property type="entry name" value="UBA-like_sf"/>
</dbReference>
<dbReference type="AlphaFoldDB" id="A0A1I7Z2R6"/>
<dbReference type="InterPro" id="IPR015940">
    <property type="entry name" value="UBA"/>
</dbReference>
<proteinExistence type="predicted"/>
<name>A0A1I7Z2R6_9BILA</name>
<feature type="chain" id="PRO_5009312903" evidence="1">
    <location>
        <begin position="23"/>
        <end position="160"/>
    </location>
</feature>
<accession>A0A1I7Z2R6</accession>
<dbReference type="SUPFAM" id="SSF46934">
    <property type="entry name" value="UBA-like"/>
    <property type="match status" value="1"/>
</dbReference>
<dbReference type="Pfam" id="PF00627">
    <property type="entry name" value="UBA"/>
    <property type="match status" value="1"/>
</dbReference>
<keyword evidence="3" id="KW-1185">Reference proteome</keyword>
<dbReference type="Proteomes" id="UP000095287">
    <property type="component" value="Unplaced"/>
</dbReference>
<feature type="domain" description="UBA" evidence="2">
    <location>
        <begin position="116"/>
        <end position="157"/>
    </location>
</feature>
<evidence type="ECO:0000259" key="2">
    <source>
        <dbReference type="PROSITE" id="PS50030"/>
    </source>
</evidence>
<dbReference type="Gene3D" id="1.10.8.10">
    <property type="entry name" value="DNA helicase RuvA subunit, C-terminal domain"/>
    <property type="match status" value="1"/>
</dbReference>
<organism evidence="3 4">
    <name type="scientific">Steinernema glaseri</name>
    <dbReference type="NCBI Taxonomy" id="37863"/>
    <lineage>
        <taxon>Eukaryota</taxon>
        <taxon>Metazoa</taxon>
        <taxon>Ecdysozoa</taxon>
        <taxon>Nematoda</taxon>
        <taxon>Chromadorea</taxon>
        <taxon>Rhabditida</taxon>
        <taxon>Tylenchina</taxon>
        <taxon>Panagrolaimomorpha</taxon>
        <taxon>Strongyloidoidea</taxon>
        <taxon>Steinernematidae</taxon>
        <taxon>Steinernema</taxon>
    </lineage>
</organism>
<reference evidence="4" key="1">
    <citation type="submission" date="2016-11" db="UniProtKB">
        <authorList>
            <consortium name="WormBaseParasite"/>
        </authorList>
    </citation>
    <scope>IDENTIFICATION</scope>
</reference>
<evidence type="ECO:0000256" key="1">
    <source>
        <dbReference type="SAM" id="SignalP"/>
    </source>
</evidence>
<sequence>MLLQLLLLDNFLVSTIVGFASAALSVQLVDYCQLLPTKWLHSSYLCNLLEPSTVTALPLAATIERQRIEAMDELERQLMRSQMNQIYGRNDAQNGVQPSYMDRLLGALNGRENRVEVSEESIQQLMDMGFRDREAVRMALIQAENNSHEAANILLVNGRG</sequence>
<dbReference type="WBParaSite" id="L893_g22339.t1">
    <property type="protein sequence ID" value="L893_g22339.t1"/>
    <property type="gene ID" value="L893_g22339"/>
</dbReference>
<evidence type="ECO:0000313" key="3">
    <source>
        <dbReference type="Proteomes" id="UP000095287"/>
    </source>
</evidence>
<dbReference type="SMART" id="SM00165">
    <property type="entry name" value="UBA"/>
    <property type="match status" value="1"/>
</dbReference>
<dbReference type="PROSITE" id="PS50030">
    <property type="entry name" value="UBA"/>
    <property type="match status" value="1"/>
</dbReference>
<feature type="signal peptide" evidence="1">
    <location>
        <begin position="1"/>
        <end position="22"/>
    </location>
</feature>
<keyword evidence="1" id="KW-0732">Signal</keyword>
<protein>
    <submittedName>
        <fullName evidence="4">UBA domain-containing protein</fullName>
    </submittedName>
</protein>